<dbReference type="GO" id="GO:0005886">
    <property type="term" value="C:plasma membrane"/>
    <property type="evidence" value="ECO:0007669"/>
    <property type="project" value="UniProtKB-SubCell"/>
</dbReference>
<dbReference type="Gene3D" id="1.10.1200.120">
    <property type="entry name" value="Large-conductance mechanosensitive channel, MscL, domain 1"/>
    <property type="match status" value="1"/>
</dbReference>
<keyword evidence="6 10" id="KW-1133">Transmembrane helix</keyword>
<keyword evidence="5 10" id="KW-0812">Transmembrane</keyword>
<dbReference type="SUPFAM" id="SSF81330">
    <property type="entry name" value="Gated mechanosensitive channel"/>
    <property type="match status" value="1"/>
</dbReference>
<reference evidence="11 12" key="1">
    <citation type="journal article" date="2015" name="Genome Announc.">
        <title>Expanding the biotechnology potential of lactobacilli through comparative genomics of 213 strains and associated genera.</title>
        <authorList>
            <person name="Sun Z."/>
            <person name="Harris H.M."/>
            <person name="McCann A."/>
            <person name="Guo C."/>
            <person name="Argimon S."/>
            <person name="Zhang W."/>
            <person name="Yang X."/>
            <person name="Jeffery I.B."/>
            <person name="Cooney J.C."/>
            <person name="Kagawa T.F."/>
            <person name="Liu W."/>
            <person name="Song Y."/>
            <person name="Salvetti E."/>
            <person name="Wrobel A."/>
            <person name="Rasinkangas P."/>
            <person name="Parkhill J."/>
            <person name="Rea M.C."/>
            <person name="O'Sullivan O."/>
            <person name="Ritari J."/>
            <person name="Douillard F.P."/>
            <person name="Paul Ross R."/>
            <person name="Yang R."/>
            <person name="Briner A.E."/>
            <person name="Felis G.E."/>
            <person name="de Vos W.M."/>
            <person name="Barrangou R."/>
            <person name="Klaenhammer T.R."/>
            <person name="Caufield P.W."/>
            <person name="Cui Y."/>
            <person name="Zhang H."/>
            <person name="O'Toole P.W."/>
        </authorList>
    </citation>
    <scope>NUCLEOTIDE SEQUENCE [LARGE SCALE GENOMIC DNA]</scope>
    <source>
        <strain evidence="11 12">DSM 18527</strain>
    </source>
</reference>
<evidence type="ECO:0000256" key="1">
    <source>
        <dbReference type="ARBA" id="ARBA00004651"/>
    </source>
</evidence>
<dbReference type="InterPro" id="IPR036019">
    <property type="entry name" value="MscL_channel"/>
</dbReference>
<keyword evidence="4 10" id="KW-1003">Cell membrane</keyword>
<dbReference type="Pfam" id="PF01741">
    <property type="entry name" value="MscL"/>
    <property type="match status" value="1"/>
</dbReference>
<evidence type="ECO:0000256" key="8">
    <source>
        <dbReference type="ARBA" id="ARBA00023136"/>
    </source>
</evidence>
<dbReference type="STRING" id="1423734.FC83_GL000611"/>
<keyword evidence="12" id="KW-1185">Reference proteome</keyword>
<accession>X0PDT5</accession>
<dbReference type="PATRIC" id="fig|1423734.3.peg.617"/>
<evidence type="ECO:0000256" key="2">
    <source>
        <dbReference type="ARBA" id="ARBA00007254"/>
    </source>
</evidence>
<evidence type="ECO:0000256" key="10">
    <source>
        <dbReference type="HAMAP-Rule" id="MF_00115"/>
    </source>
</evidence>
<dbReference type="PANTHER" id="PTHR30266:SF2">
    <property type="entry name" value="LARGE-CONDUCTANCE MECHANOSENSITIVE CHANNEL"/>
    <property type="match status" value="1"/>
</dbReference>
<feature type="transmembrane region" description="Helical" evidence="10">
    <location>
        <begin position="12"/>
        <end position="32"/>
    </location>
</feature>
<feature type="transmembrane region" description="Helical" evidence="10">
    <location>
        <begin position="38"/>
        <end position="57"/>
    </location>
</feature>
<dbReference type="AlphaFoldDB" id="X0PDT5"/>
<keyword evidence="8 10" id="KW-0472">Membrane</keyword>
<dbReference type="EMBL" id="AZGA01000077">
    <property type="protein sequence ID" value="KRM31550.1"/>
    <property type="molecule type" value="Genomic_DNA"/>
</dbReference>
<evidence type="ECO:0000256" key="9">
    <source>
        <dbReference type="ARBA" id="ARBA00023303"/>
    </source>
</evidence>
<comment type="similarity">
    <text evidence="2 10">Belongs to the MscL family.</text>
</comment>
<feature type="transmembrane region" description="Helical" evidence="10">
    <location>
        <begin position="69"/>
        <end position="87"/>
    </location>
</feature>
<evidence type="ECO:0000313" key="12">
    <source>
        <dbReference type="Proteomes" id="UP000051236"/>
    </source>
</evidence>
<dbReference type="NCBIfam" id="NF001842">
    <property type="entry name" value="PRK00567.1-3"/>
    <property type="match status" value="1"/>
</dbReference>
<evidence type="ECO:0000256" key="5">
    <source>
        <dbReference type="ARBA" id="ARBA00022692"/>
    </source>
</evidence>
<dbReference type="PROSITE" id="PS01327">
    <property type="entry name" value="MSCL"/>
    <property type="match status" value="1"/>
</dbReference>
<dbReference type="GO" id="GO:0008381">
    <property type="term" value="F:mechanosensitive monoatomic ion channel activity"/>
    <property type="evidence" value="ECO:0007669"/>
    <property type="project" value="UniProtKB-UniRule"/>
</dbReference>
<protein>
    <recommendedName>
        <fullName evidence="10">Large-conductance mechanosensitive channel</fullName>
    </recommendedName>
</protein>
<dbReference type="PANTHER" id="PTHR30266">
    <property type="entry name" value="MECHANOSENSITIVE CHANNEL MSCL"/>
    <property type="match status" value="1"/>
</dbReference>
<dbReference type="InterPro" id="IPR001185">
    <property type="entry name" value="MS_channel"/>
</dbReference>
<dbReference type="Proteomes" id="UP000051236">
    <property type="component" value="Unassembled WGS sequence"/>
</dbReference>
<dbReference type="HAMAP" id="MF_00115">
    <property type="entry name" value="MscL"/>
    <property type="match status" value="1"/>
</dbReference>
<comment type="subunit">
    <text evidence="10">Homopentamer.</text>
</comment>
<dbReference type="InterPro" id="IPR037673">
    <property type="entry name" value="MSC/AndL"/>
</dbReference>
<proteinExistence type="inferred from homology"/>
<evidence type="ECO:0000313" key="11">
    <source>
        <dbReference type="EMBL" id="KRM31550.1"/>
    </source>
</evidence>
<comment type="function">
    <text evidence="10">Channel that opens in response to stretch forces in the membrane lipid bilayer. May participate in the regulation of osmotic pressure changes within the cell.</text>
</comment>
<keyword evidence="7 10" id="KW-0406">Ion transport</keyword>
<evidence type="ECO:0000256" key="7">
    <source>
        <dbReference type="ARBA" id="ARBA00023065"/>
    </source>
</evidence>
<dbReference type="eggNOG" id="COG1970">
    <property type="taxonomic scope" value="Bacteria"/>
</dbReference>
<dbReference type="RefSeq" id="WP_035452014.1">
    <property type="nucleotide sequence ID" value="NZ_AZGA01000077.1"/>
</dbReference>
<keyword evidence="9 10" id="KW-0407">Ion channel</keyword>
<dbReference type="OrthoDB" id="9810350at2"/>
<dbReference type="NCBIfam" id="NF001843">
    <property type="entry name" value="PRK00567.1-4"/>
    <property type="match status" value="1"/>
</dbReference>
<comment type="subcellular location">
    <subcellularLocation>
        <location evidence="1 10">Cell membrane</location>
        <topology evidence="1 10">Multi-pass membrane protein</topology>
    </subcellularLocation>
</comment>
<name>X0PDT5_9LACO</name>
<dbReference type="PRINTS" id="PR01264">
    <property type="entry name" value="MECHCHANNEL"/>
</dbReference>
<evidence type="ECO:0000256" key="4">
    <source>
        <dbReference type="ARBA" id="ARBA00022475"/>
    </source>
</evidence>
<keyword evidence="3 10" id="KW-0813">Transport</keyword>
<evidence type="ECO:0000256" key="3">
    <source>
        <dbReference type="ARBA" id="ARBA00022448"/>
    </source>
</evidence>
<dbReference type="NCBIfam" id="TIGR00220">
    <property type="entry name" value="mscL"/>
    <property type="match status" value="1"/>
</dbReference>
<comment type="caution">
    <text evidence="11">The sequence shown here is derived from an EMBL/GenBank/DDBJ whole genome shotgun (WGS) entry which is preliminary data.</text>
</comment>
<evidence type="ECO:0000256" key="6">
    <source>
        <dbReference type="ARBA" id="ARBA00022989"/>
    </source>
</evidence>
<sequence length="131" mass="14493">MLKEFKAFILRGNVVDLAVAVIIGAAFNQIVSSLTKNLINPLLGLFVGKINFSYLVFSIGPAKFKVGNFINDIINFLIIAFVIFLLVKGLNKLNSLAAKPETEAEAKPEPTPEESYLKEIRDLLKAQQKQD</sequence>
<gene>
    <name evidence="10" type="primary">mscL</name>
    <name evidence="11" type="ORF">FC83_GL000611</name>
</gene>
<dbReference type="InterPro" id="IPR019823">
    <property type="entry name" value="Mechanosensitive_channel_CS"/>
</dbReference>
<organism evidence="11 12">
    <name type="scientific">Agrilactobacillus composti DSM 18527 = JCM 14202</name>
    <dbReference type="NCBI Taxonomy" id="1423734"/>
    <lineage>
        <taxon>Bacteria</taxon>
        <taxon>Bacillati</taxon>
        <taxon>Bacillota</taxon>
        <taxon>Bacilli</taxon>
        <taxon>Lactobacillales</taxon>
        <taxon>Lactobacillaceae</taxon>
        <taxon>Agrilactobacillus</taxon>
    </lineage>
</organism>